<keyword evidence="4 6" id="KW-0472">Membrane</keyword>
<dbReference type="PANTHER" id="PTHR31792:SF3">
    <property type="entry name" value="VACUOLAR ATPASE ASSEMBLY INTEGRAL MEMBRANE PROTEIN VMA21"/>
    <property type="match status" value="1"/>
</dbReference>
<feature type="transmembrane region" description="Helical" evidence="6">
    <location>
        <begin position="83"/>
        <end position="104"/>
    </location>
</feature>
<evidence type="ECO:0000256" key="3">
    <source>
        <dbReference type="ARBA" id="ARBA00022989"/>
    </source>
</evidence>
<dbReference type="AlphaFoldDB" id="A0AAD5X5P5"/>
<evidence type="ECO:0000256" key="1">
    <source>
        <dbReference type="ARBA" id="ARBA00022692"/>
    </source>
</evidence>
<proteinExistence type="inferred from homology"/>
<protein>
    <recommendedName>
        <fullName evidence="10">Vacuolar ATPase assembly integral membrane protein VMA21</fullName>
    </recommendedName>
</protein>
<dbReference type="Proteomes" id="UP001212841">
    <property type="component" value="Unassembled WGS sequence"/>
</dbReference>
<dbReference type="GO" id="GO:0012507">
    <property type="term" value="C:ER to Golgi transport vesicle membrane"/>
    <property type="evidence" value="ECO:0007669"/>
    <property type="project" value="UniProtKB-SubCell"/>
</dbReference>
<evidence type="ECO:0000313" key="9">
    <source>
        <dbReference type="Proteomes" id="UP001212841"/>
    </source>
</evidence>
<dbReference type="GO" id="GO:0005789">
    <property type="term" value="C:endoplasmic reticulum membrane"/>
    <property type="evidence" value="ECO:0007669"/>
    <property type="project" value="UniProtKB-SubCell"/>
</dbReference>
<keyword evidence="5 6" id="KW-0968">Cytoplasmic vesicle</keyword>
<evidence type="ECO:0000313" key="8">
    <source>
        <dbReference type="EMBL" id="KAJ3051204.1"/>
    </source>
</evidence>
<evidence type="ECO:0000256" key="4">
    <source>
        <dbReference type="ARBA" id="ARBA00023136"/>
    </source>
</evidence>
<keyword evidence="3 6" id="KW-1133">Transmembrane helix</keyword>
<dbReference type="Pfam" id="PF09446">
    <property type="entry name" value="VMA21"/>
    <property type="match status" value="1"/>
</dbReference>
<evidence type="ECO:0000256" key="6">
    <source>
        <dbReference type="HAMAP-Rule" id="MF_03058"/>
    </source>
</evidence>
<evidence type="ECO:0000256" key="7">
    <source>
        <dbReference type="SAM" id="MobiDB-lite"/>
    </source>
</evidence>
<feature type="compositionally biased region" description="Basic and acidic residues" evidence="7">
    <location>
        <begin position="1"/>
        <end position="17"/>
    </location>
</feature>
<name>A0AAD5X5P5_9FUNG</name>
<dbReference type="HAMAP" id="MF_03058">
    <property type="entry name" value="VMA21"/>
    <property type="match status" value="1"/>
</dbReference>
<gene>
    <name evidence="8" type="ORF">HK097_007821</name>
</gene>
<comment type="subcellular location">
    <subcellularLocation>
        <location evidence="6">Endoplasmic reticulum membrane</location>
        <topology evidence="6">Multi-pass membrane protein</topology>
    </subcellularLocation>
    <subcellularLocation>
        <location evidence="6">Endoplasmic reticulum-Golgi intermediate compartment membrane</location>
        <topology evidence="6">Multi-pass membrane protein</topology>
    </subcellularLocation>
    <subcellularLocation>
        <location evidence="6">Cytoplasmic vesicle</location>
        <location evidence="6">COPII-coated vesicle membrane</location>
        <topology evidence="6">Multi-pass membrane protein</topology>
    </subcellularLocation>
</comment>
<evidence type="ECO:0000256" key="5">
    <source>
        <dbReference type="ARBA" id="ARBA00023329"/>
    </source>
</evidence>
<accession>A0AAD5X5P5</accession>
<sequence length="123" mass="13202">MTDVRKRAPKTAAKDDSPSVDASKDATSPVARAEKVTGAPAGRPVIPRFVVAKLLFFSFLLFALPLVTYYGTLNKVFNGNTNLSAISAVVVANVVVIAFVIVAFMENDDDLKREEKAKKGKSS</sequence>
<evidence type="ECO:0008006" key="10">
    <source>
        <dbReference type="Google" id="ProtNLM"/>
    </source>
</evidence>
<dbReference type="EMBL" id="JADGJD010000422">
    <property type="protein sequence ID" value="KAJ3051204.1"/>
    <property type="molecule type" value="Genomic_DNA"/>
</dbReference>
<keyword evidence="1 6" id="KW-0812">Transmembrane</keyword>
<organism evidence="8 9">
    <name type="scientific">Rhizophlyctis rosea</name>
    <dbReference type="NCBI Taxonomy" id="64517"/>
    <lineage>
        <taxon>Eukaryota</taxon>
        <taxon>Fungi</taxon>
        <taxon>Fungi incertae sedis</taxon>
        <taxon>Chytridiomycota</taxon>
        <taxon>Chytridiomycota incertae sedis</taxon>
        <taxon>Chytridiomycetes</taxon>
        <taxon>Rhizophlyctidales</taxon>
        <taxon>Rhizophlyctidaceae</taxon>
        <taxon>Rhizophlyctis</taxon>
    </lineage>
</organism>
<comment type="caution">
    <text evidence="6">Lacks conserved residue(s) required for the propagation of feature annotation.</text>
</comment>
<dbReference type="GO" id="GO:0070072">
    <property type="term" value="P:vacuolar proton-transporting V-type ATPase complex assembly"/>
    <property type="evidence" value="ECO:0007669"/>
    <property type="project" value="UniProtKB-UniRule"/>
</dbReference>
<dbReference type="PANTHER" id="PTHR31792">
    <property type="entry name" value="VACUOLAR ATPASE ASSEMBLY INTEGRAL MEMBRANE PROTEIN VMA21"/>
    <property type="match status" value="1"/>
</dbReference>
<dbReference type="GO" id="GO:0033116">
    <property type="term" value="C:endoplasmic reticulum-Golgi intermediate compartment membrane"/>
    <property type="evidence" value="ECO:0007669"/>
    <property type="project" value="UniProtKB-SubCell"/>
</dbReference>
<dbReference type="InterPro" id="IPR019013">
    <property type="entry name" value="Vma21"/>
</dbReference>
<keyword evidence="9" id="KW-1185">Reference proteome</keyword>
<keyword evidence="2 6" id="KW-0256">Endoplasmic reticulum</keyword>
<evidence type="ECO:0000256" key="2">
    <source>
        <dbReference type="ARBA" id="ARBA00022824"/>
    </source>
</evidence>
<comment type="caution">
    <text evidence="8">The sequence shown here is derived from an EMBL/GenBank/DDBJ whole genome shotgun (WGS) entry which is preliminary data.</text>
</comment>
<feature type="transmembrane region" description="Helical" evidence="6">
    <location>
        <begin position="50"/>
        <end position="71"/>
    </location>
</feature>
<comment type="function">
    <text evidence="6">Required for the assembly of the V0 complex of the vacuolar ATPase (V-ATPase) in the endoplasmic reticulum.</text>
</comment>
<feature type="region of interest" description="Disordered" evidence="7">
    <location>
        <begin position="1"/>
        <end position="36"/>
    </location>
</feature>
<comment type="similarity">
    <text evidence="6">Belongs to the VMA21 family.</text>
</comment>
<reference evidence="8" key="1">
    <citation type="submission" date="2020-05" db="EMBL/GenBank/DDBJ databases">
        <title>Phylogenomic resolution of chytrid fungi.</title>
        <authorList>
            <person name="Stajich J.E."/>
            <person name="Amses K."/>
            <person name="Simmons R."/>
            <person name="Seto K."/>
            <person name="Myers J."/>
            <person name="Bonds A."/>
            <person name="Quandt C.A."/>
            <person name="Barry K."/>
            <person name="Liu P."/>
            <person name="Grigoriev I."/>
            <person name="Longcore J.E."/>
            <person name="James T.Y."/>
        </authorList>
    </citation>
    <scope>NUCLEOTIDE SEQUENCE</scope>
    <source>
        <strain evidence="8">JEL0318</strain>
    </source>
</reference>